<dbReference type="RefSeq" id="WP_203718388.1">
    <property type="nucleotide sequence ID" value="NZ_BONE01000094.1"/>
</dbReference>
<gene>
    <name evidence="1" type="ORF">Asi02nite_70460</name>
</gene>
<evidence type="ECO:0000313" key="1">
    <source>
        <dbReference type="EMBL" id="GIF77528.1"/>
    </source>
</evidence>
<proteinExistence type="predicted"/>
<evidence type="ECO:0000313" key="2">
    <source>
        <dbReference type="Proteomes" id="UP000604117"/>
    </source>
</evidence>
<comment type="caution">
    <text evidence="1">The sequence shown here is derived from an EMBL/GenBank/DDBJ whole genome shotgun (WGS) entry which is preliminary data.</text>
</comment>
<protein>
    <submittedName>
        <fullName evidence="1">Uncharacterized protein</fullName>
    </submittedName>
</protein>
<keyword evidence="2" id="KW-1185">Reference proteome</keyword>
<reference evidence="1 2" key="1">
    <citation type="submission" date="2021-01" db="EMBL/GenBank/DDBJ databases">
        <title>Whole genome shotgun sequence of Asanoa siamensis NBRC 107932.</title>
        <authorList>
            <person name="Komaki H."/>
            <person name="Tamura T."/>
        </authorList>
    </citation>
    <scope>NUCLEOTIDE SEQUENCE [LARGE SCALE GENOMIC DNA]</scope>
    <source>
        <strain evidence="1 2">NBRC 107932</strain>
    </source>
</reference>
<dbReference type="EMBL" id="BONE01000094">
    <property type="protein sequence ID" value="GIF77528.1"/>
    <property type="molecule type" value="Genomic_DNA"/>
</dbReference>
<organism evidence="1 2">
    <name type="scientific">Asanoa siamensis</name>
    <dbReference type="NCBI Taxonomy" id="926357"/>
    <lineage>
        <taxon>Bacteria</taxon>
        <taxon>Bacillati</taxon>
        <taxon>Actinomycetota</taxon>
        <taxon>Actinomycetes</taxon>
        <taxon>Micromonosporales</taxon>
        <taxon>Micromonosporaceae</taxon>
        <taxon>Asanoa</taxon>
    </lineage>
</organism>
<name>A0ABQ4D2M6_9ACTN</name>
<accession>A0ABQ4D2M6</accession>
<sequence length="168" mass="19249">MPERDQATASTRRFGDRSTFAIEVGDRLSPQLRTVDLWSAGVLLTVDDNAAFVPSFCLLMRRTAEAVRRRDVATCPYPGRSPWEIVRLLHEGPDEFRERYWFMRWGETTDNLSPYAYLDDDLVLMFSFHRPTHPRPEELGKVFEARIAPATFVATVEAAADLLEREVG</sequence>
<dbReference type="Proteomes" id="UP000604117">
    <property type="component" value="Unassembled WGS sequence"/>
</dbReference>